<evidence type="ECO:0000256" key="1">
    <source>
        <dbReference type="SAM" id="MobiDB-lite"/>
    </source>
</evidence>
<sequence length="80" mass="8878">MCIKCLIMQLRCIFFALCRRGAREDEPTEGKVSRGCVDARRSGLRRENGRPAAPGNGLYPDISQQSFHNSSILRGVPSLN</sequence>
<evidence type="ECO:0000313" key="3">
    <source>
        <dbReference type="Proteomes" id="UP000339249"/>
    </source>
</evidence>
<dbReference type="Proteomes" id="UP000339249">
    <property type="component" value="Unassembled WGS sequence"/>
</dbReference>
<dbReference type="EMBL" id="CABDVU010000001">
    <property type="protein sequence ID" value="VTN10272.1"/>
    <property type="molecule type" value="Genomic_DNA"/>
</dbReference>
<evidence type="ECO:0000313" key="2">
    <source>
        <dbReference type="EMBL" id="VTN10272.1"/>
    </source>
</evidence>
<dbReference type="AlphaFoldDB" id="A0A4U9CZM1"/>
<accession>A0A4U9CZM1</accession>
<name>A0A4U9CZM1_RAOTE</name>
<feature type="region of interest" description="Disordered" evidence="1">
    <location>
        <begin position="43"/>
        <end position="64"/>
    </location>
</feature>
<reference evidence="2 3" key="1">
    <citation type="submission" date="2019-04" db="EMBL/GenBank/DDBJ databases">
        <authorList>
            <consortium name="Pathogen Informatics"/>
        </authorList>
    </citation>
    <scope>NUCLEOTIDE SEQUENCE [LARGE SCALE GENOMIC DNA]</scope>
    <source>
        <strain evidence="2 3">NCTC9185</strain>
    </source>
</reference>
<proteinExistence type="predicted"/>
<organism evidence="2 3">
    <name type="scientific">Raoultella terrigena</name>
    <name type="common">Klebsiella terrigena</name>
    <dbReference type="NCBI Taxonomy" id="577"/>
    <lineage>
        <taxon>Bacteria</taxon>
        <taxon>Pseudomonadati</taxon>
        <taxon>Pseudomonadota</taxon>
        <taxon>Gammaproteobacteria</taxon>
        <taxon>Enterobacterales</taxon>
        <taxon>Enterobacteriaceae</taxon>
        <taxon>Klebsiella/Raoultella group</taxon>
        <taxon>Raoultella</taxon>
    </lineage>
</organism>
<protein>
    <submittedName>
        <fullName evidence="2">Uncharacterized protein</fullName>
    </submittedName>
</protein>
<gene>
    <name evidence="2" type="ORF">NCTC9185_02191</name>
</gene>